<feature type="domain" description="BLUF" evidence="2">
    <location>
        <begin position="2"/>
        <end position="95"/>
    </location>
</feature>
<dbReference type="OrthoDB" id="196105at2"/>
<feature type="region of interest" description="Disordered" evidence="1">
    <location>
        <begin position="150"/>
        <end position="173"/>
    </location>
</feature>
<proteinExistence type="predicted"/>
<sequence length="185" mass="20441">MLSRLVFYGRTNVKIGESAGMIKSILAAASDYSPASGLTGGLVFNEKYMMEVIEGAREQVSKRLRLLFEDPRIEDLTVLAINTIDKRVFEGWAVGYAGRTIDAERLYLKYSPTVDINPTSMSAAAVLDFVREFCALDTLYVQRTGLAEQRMPTISPQQPTAPRPAPPRQDPPVETIKVVNTKTAV</sequence>
<gene>
    <name evidence="3" type="ORF">CXZ10_02155</name>
</gene>
<dbReference type="AlphaFoldDB" id="A0A1I4R449"/>
<evidence type="ECO:0000313" key="4">
    <source>
        <dbReference type="Proteomes" id="UP000233491"/>
    </source>
</evidence>
<accession>A0A1I4R449</accession>
<protein>
    <recommendedName>
        <fullName evidence="2">BLUF domain-containing protein</fullName>
    </recommendedName>
</protein>
<organism evidence="3 4">
    <name type="scientific">Pleomorphomonas diazotrophica</name>
    <dbReference type="NCBI Taxonomy" id="1166257"/>
    <lineage>
        <taxon>Bacteria</taxon>
        <taxon>Pseudomonadati</taxon>
        <taxon>Pseudomonadota</taxon>
        <taxon>Alphaproteobacteria</taxon>
        <taxon>Hyphomicrobiales</taxon>
        <taxon>Pleomorphomonadaceae</taxon>
        <taxon>Pleomorphomonas</taxon>
    </lineage>
</organism>
<dbReference type="RefSeq" id="WP_101287309.1">
    <property type="nucleotide sequence ID" value="NZ_FOUQ01000001.1"/>
</dbReference>
<feature type="compositionally biased region" description="Pro residues" evidence="1">
    <location>
        <begin position="159"/>
        <end position="170"/>
    </location>
</feature>
<dbReference type="InterPro" id="IPR036046">
    <property type="entry name" value="Acylphosphatase-like_dom_sf"/>
</dbReference>
<dbReference type="SMART" id="SM01034">
    <property type="entry name" value="BLUF"/>
    <property type="match status" value="1"/>
</dbReference>
<dbReference type="PROSITE" id="PS50925">
    <property type="entry name" value="BLUF"/>
    <property type="match status" value="1"/>
</dbReference>
<comment type="caution">
    <text evidence="3">The sequence shown here is derived from an EMBL/GenBank/DDBJ whole genome shotgun (WGS) entry which is preliminary data.</text>
</comment>
<dbReference type="Pfam" id="PF04940">
    <property type="entry name" value="BLUF"/>
    <property type="match status" value="1"/>
</dbReference>
<name>A0A1I4R449_9HYPH</name>
<dbReference type="SUPFAM" id="SSF54975">
    <property type="entry name" value="Acylphosphatase/BLUF domain-like"/>
    <property type="match status" value="1"/>
</dbReference>
<dbReference type="Gene3D" id="3.30.70.100">
    <property type="match status" value="1"/>
</dbReference>
<reference evidence="3 4" key="1">
    <citation type="submission" date="2017-12" db="EMBL/GenBank/DDBJ databases">
        <title>Anaerobic carbon monoxide metabolism by Pleomorphomonas carboxyditropha sp. nov., a new mesophilic hydrogenogenic carboxidotroph.</title>
        <authorList>
            <person name="Esquivel-Elizondo S."/>
            <person name="Krajmalnik-Brown R."/>
        </authorList>
    </citation>
    <scope>NUCLEOTIDE SEQUENCE [LARGE SCALE GENOMIC DNA]</scope>
    <source>
        <strain evidence="3 4">R5-392</strain>
    </source>
</reference>
<evidence type="ECO:0000313" key="3">
    <source>
        <dbReference type="EMBL" id="PKR90213.1"/>
    </source>
</evidence>
<dbReference type="EMBL" id="PJNW01000002">
    <property type="protein sequence ID" value="PKR90213.1"/>
    <property type="molecule type" value="Genomic_DNA"/>
</dbReference>
<dbReference type="InterPro" id="IPR007024">
    <property type="entry name" value="BLUF_domain"/>
</dbReference>
<dbReference type="GO" id="GO:0071949">
    <property type="term" value="F:FAD binding"/>
    <property type="evidence" value="ECO:0007669"/>
    <property type="project" value="InterPro"/>
</dbReference>
<evidence type="ECO:0000259" key="2">
    <source>
        <dbReference type="PROSITE" id="PS50925"/>
    </source>
</evidence>
<keyword evidence="4" id="KW-1185">Reference proteome</keyword>
<evidence type="ECO:0000256" key="1">
    <source>
        <dbReference type="SAM" id="MobiDB-lite"/>
    </source>
</evidence>
<dbReference type="GO" id="GO:0009882">
    <property type="term" value="F:blue light photoreceptor activity"/>
    <property type="evidence" value="ECO:0007669"/>
    <property type="project" value="InterPro"/>
</dbReference>
<dbReference type="Proteomes" id="UP000233491">
    <property type="component" value="Unassembled WGS sequence"/>
</dbReference>